<evidence type="ECO:0000313" key="1">
    <source>
        <dbReference type="EMBL" id="GEL74618.1"/>
    </source>
</evidence>
<reference evidence="1 4" key="2">
    <citation type="submission" date="2019-07" db="EMBL/GenBank/DDBJ databases">
        <title>Whole genome shotgun sequence of Myxococcus virescens NBRC 100334.</title>
        <authorList>
            <person name="Hosoyama A."/>
            <person name="Uohara A."/>
            <person name="Ohji S."/>
            <person name="Ichikawa N."/>
        </authorList>
    </citation>
    <scope>NUCLEOTIDE SEQUENCE [LARGE SCALE GENOMIC DNA]</scope>
    <source>
        <strain evidence="1 4">NBRC 100334</strain>
    </source>
</reference>
<comment type="caution">
    <text evidence="1">The sequence shown here is derived from an EMBL/GenBank/DDBJ whole genome shotgun (WGS) entry which is preliminary data.</text>
</comment>
<dbReference type="InterPro" id="IPR056919">
    <property type="entry name" value="Phage_TAC_18"/>
</dbReference>
<reference evidence="2 3" key="1">
    <citation type="submission" date="2016-10" db="EMBL/GenBank/DDBJ databases">
        <authorList>
            <person name="Varghese N."/>
            <person name="Submissions S."/>
        </authorList>
    </citation>
    <scope>NUCLEOTIDE SEQUENCE [LARGE SCALE GENOMIC DNA]</scope>
    <source>
        <strain evidence="2 3">DSM 2260</strain>
    </source>
</reference>
<dbReference type="Proteomes" id="UP000321224">
    <property type="component" value="Unassembled WGS sequence"/>
</dbReference>
<dbReference type="Pfam" id="PF23812">
    <property type="entry name" value="Phage_TAC_18"/>
    <property type="match status" value="1"/>
</dbReference>
<accession>A0A511HM04</accession>
<evidence type="ECO:0000313" key="4">
    <source>
        <dbReference type="Proteomes" id="UP000321224"/>
    </source>
</evidence>
<sequence length="96" mass="10655">MSLRAHLEQVAKSTGEVPAELVGEHELPEALAHVWEWFCELSNSRAPGAFSLAPISYQDIEAWARLTGAQPTSVEVGLLRQLDDAFRLEMTPKPKK</sequence>
<evidence type="ECO:0000313" key="3">
    <source>
        <dbReference type="Proteomes" id="UP000198717"/>
    </source>
</evidence>
<dbReference type="AlphaFoldDB" id="A0A511HM04"/>
<evidence type="ECO:0000313" key="2">
    <source>
        <dbReference type="EMBL" id="SDE54461.1"/>
    </source>
</evidence>
<organism evidence="1 4">
    <name type="scientific">Myxococcus virescens</name>
    <dbReference type="NCBI Taxonomy" id="83456"/>
    <lineage>
        <taxon>Bacteria</taxon>
        <taxon>Pseudomonadati</taxon>
        <taxon>Myxococcota</taxon>
        <taxon>Myxococcia</taxon>
        <taxon>Myxococcales</taxon>
        <taxon>Cystobacterineae</taxon>
        <taxon>Myxococcaceae</taxon>
        <taxon>Myxococcus</taxon>
    </lineage>
</organism>
<proteinExistence type="predicted"/>
<dbReference type="RefSeq" id="WP_090491660.1">
    <property type="nucleotide sequence ID" value="NZ_BJVY01000051.1"/>
</dbReference>
<keyword evidence="3" id="KW-1185">Reference proteome</keyword>
<gene>
    <name evidence="1" type="ORF">MVI01_64020</name>
    <name evidence="2" type="ORF">SAMN04488504_108147</name>
</gene>
<dbReference type="Proteomes" id="UP000198717">
    <property type="component" value="Unassembled WGS sequence"/>
</dbReference>
<dbReference type="EMBL" id="FNAJ01000008">
    <property type="protein sequence ID" value="SDE54461.1"/>
    <property type="molecule type" value="Genomic_DNA"/>
</dbReference>
<protein>
    <submittedName>
        <fullName evidence="1">Uncharacterized protein</fullName>
    </submittedName>
</protein>
<name>A0A511HM04_9BACT</name>
<dbReference type="EMBL" id="BJVY01000051">
    <property type="protein sequence ID" value="GEL74618.1"/>
    <property type="molecule type" value="Genomic_DNA"/>
</dbReference>